<sequence length="168" mass="19269">MHRGCTPLHHADCKPIFDIWKDTVLLKTSRVTPLLKKANLCKNDLNNYRPISSLKVLFKTIERVGFSQINEYLHRNNPMAEKQSAYRKFHSTETALLRVYNDLLQAVDHHQDAALILLDFSGLLIRSTMTFYFIAYMIATALVGQLLIGSLRISATEFRQLTSMVSVR</sequence>
<evidence type="ECO:0000313" key="3">
    <source>
        <dbReference type="Proteomes" id="UP000230750"/>
    </source>
</evidence>
<dbReference type="Proteomes" id="UP000230750">
    <property type="component" value="Unassembled WGS sequence"/>
</dbReference>
<evidence type="ECO:0000256" key="1">
    <source>
        <dbReference type="SAM" id="Phobius"/>
    </source>
</evidence>
<name>A0A2G8KBU7_STIJA</name>
<gene>
    <name evidence="2" type="ORF">BSL78_17693</name>
</gene>
<protein>
    <submittedName>
        <fullName evidence="2">Putative RNA-directed DNA polymerase from mobile element jockey-like</fullName>
    </submittedName>
</protein>
<dbReference type="AlphaFoldDB" id="A0A2G8KBU7"/>
<evidence type="ECO:0000313" key="2">
    <source>
        <dbReference type="EMBL" id="PIK45461.1"/>
    </source>
</evidence>
<keyword evidence="2" id="KW-0808">Transferase</keyword>
<proteinExistence type="predicted"/>
<keyword evidence="2" id="KW-0695">RNA-directed DNA polymerase</keyword>
<dbReference type="STRING" id="307972.A0A2G8KBU7"/>
<keyword evidence="1" id="KW-1133">Transmembrane helix</keyword>
<dbReference type="EMBL" id="MRZV01000713">
    <property type="protein sequence ID" value="PIK45461.1"/>
    <property type="molecule type" value="Genomic_DNA"/>
</dbReference>
<organism evidence="2 3">
    <name type="scientific">Stichopus japonicus</name>
    <name type="common">Sea cucumber</name>
    <dbReference type="NCBI Taxonomy" id="307972"/>
    <lineage>
        <taxon>Eukaryota</taxon>
        <taxon>Metazoa</taxon>
        <taxon>Echinodermata</taxon>
        <taxon>Eleutherozoa</taxon>
        <taxon>Echinozoa</taxon>
        <taxon>Holothuroidea</taxon>
        <taxon>Aspidochirotacea</taxon>
        <taxon>Aspidochirotida</taxon>
        <taxon>Stichopodidae</taxon>
        <taxon>Apostichopus</taxon>
    </lineage>
</organism>
<dbReference type="GO" id="GO:0003964">
    <property type="term" value="F:RNA-directed DNA polymerase activity"/>
    <property type="evidence" value="ECO:0007669"/>
    <property type="project" value="UniProtKB-KW"/>
</dbReference>
<comment type="caution">
    <text evidence="2">The sequence shown here is derived from an EMBL/GenBank/DDBJ whole genome shotgun (WGS) entry which is preliminary data.</text>
</comment>
<dbReference type="PANTHER" id="PTHR33332">
    <property type="entry name" value="REVERSE TRANSCRIPTASE DOMAIN-CONTAINING PROTEIN"/>
    <property type="match status" value="1"/>
</dbReference>
<keyword evidence="3" id="KW-1185">Reference proteome</keyword>
<accession>A0A2G8KBU7</accession>
<keyword evidence="1" id="KW-0472">Membrane</keyword>
<dbReference type="OrthoDB" id="10067841at2759"/>
<keyword evidence="1" id="KW-0812">Transmembrane</keyword>
<keyword evidence="2" id="KW-0548">Nucleotidyltransferase</keyword>
<feature type="transmembrane region" description="Helical" evidence="1">
    <location>
        <begin position="131"/>
        <end position="151"/>
    </location>
</feature>
<reference evidence="2 3" key="1">
    <citation type="journal article" date="2017" name="PLoS Biol.">
        <title>The sea cucumber genome provides insights into morphological evolution and visceral regeneration.</title>
        <authorList>
            <person name="Zhang X."/>
            <person name="Sun L."/>
            <person name="Yuan J."/>
            <person name="Sun Y."/>
            <person name="Gao Y."/>
            <person name="Zhang L."/>
            <person name="Li S."/>
            <person name="Dai H."/>
            <person name="Hamel J.F."/>
            <person name="Liu C."/>
            <person name="Yu Y."/>
            <person name="Liu S."/>
            <person name="Lin W."/>
            <person name="Guo K."/>
            <person name="Jin S."/>
            <person name="Xu P."/>
            <person name="Storey K.B."/>
            <person name="Huan P."/>
            <person name="Zhang T."/>
            <person name="Zhou Y."/>
            <person name="Zhang J."/>
            <person name="Lin C."/>
            <person name="Li X."/>
            <person name="Xing L."/>
            <person name="Huo D."/>
            <person name="Sun M."/>
            <person name="Wang L."/>
            <person name="Mercier A."/>
            <person name="Li F."/>
            <person name="Yang H."/>
            <person name="Xiang J."/>
        </authorList>
    </citation>
    <scope>NUCLEOTIDE SEQUENCE [LARGE SCALE GENOMIC DNA]</scope>
    <source>
        <strain evidence="2">Shaxun</strain>
        <tissue evidence="2">Muscle</tissue>
    </source>
</reference>